<gene>
    <name evidence="1" type="ORF">MLD38_002257</name>
</gene>
<sequence>MEHSGDPTIGKSIMQAAEEVAEGKLDDHSHLSYGRLAVAFRVTRTRLLLTELPNPRTRAWRNWGFKWSLCAKCIHANDCKRSFTISEIVGNASDSFQKNCVSGIQANRERISKLLHEFCSSRLCTIMQSLMLITSSNPKIGYDNAAAVSKKAREEGEHIKYEDVPPILTDYCS</sequence>
<accession>A0ACB9SJ61</accession>
<organism evidence="1 2">
    <name type="scientific">Melastoma candidum</name>
    <dbReference type="NCBI Taxonomy" id="119954"/>
    <lineage>
        <taxon>Eukaryota</taxon>
        <taxon>Viridiplantae</taxon>
        <taxon>Streptophyta</taxon>
        <taxon>Embryophyta</taxon>
        <taxon>Tracheophyta</taxon>
        <taxon>Spermatophyta</taxon>
        <taxon>Magnoliopsida</taxon>
        <taxon>eudicotyledons</taxon>
        <taxon>Gunneridae</taxon>
        <taxon>Pentapetalae</taxon>
        <taxon>rosids</taxon>
        <taxon>malvids</taxon>
        <taxon>Myrtales</taxon>
        <taxon>Melastomataceae</taxon>
        <taxon>Melastomatoideae</taxon>
        <taxon>Melastomateae</taxon>
        <taxon>Melastoma</taxon>
    </lineage>
</organism>
<dbReference type="Proteomes" id="UP001057402">
    <property type="component" value="Chromosome 1"/>
</dbReference>
<comment type="caution">
    <text evidence="1">The sequence shown here is derived from an EMBL/GenBank/DDBJ whole genome shotgun (WGS) entry which is preliminary data.</text>
</comment>
<keyword evidence="2" id="KW-1185">Reference proteome</keyword>
<evidence type="ECO:0000313" key="2">
    <source>
        <dbReference type="Proteomes" id="UP001057402"/>
    </source>
</evidence>
<evidence type="ECO:0000313" key="1">
    <source>
        <dbReference type="EMBL" id="KAI4390111.1"/>
    </source>
</evidence>
<protein>
    <submittedName>
        <fullName evidence="1">Uncharacterized protein</fullName>
    </submittedName>
</protein>
<proteinExistence type="predicted"/>
<dbReference type="EMBL" id="CM042880">
    <property type="protein sequence ID" value="KAI4390111.1"/>
    <property type="molecule type" value="Genomic_DNA"/>
</dbReference>
<name>A0ACB9SJ61_9MYRT</name>
<reference evidence="2" key="1">
    <citation type="journal article" date="2023" name="Front. Plant Sci.">
        <title>Chromosomal-level genome assembly of Melastoma candidum provides insights into trichome evolution.</title>
        <authorList>
            <person name="Zhong Y."/>
            <person name="Wu W."/>
            <person name="Sun C."/>
            <person name="Zou P."/>
            <person name="Liu Y."/>
            <person name="Dai S."/>
            <person name="Zhou R."/>
        </authorList>
    </citation>
    <scope>NUCLEOTIDE SEQUENCE [LARGE SCALE GENOMIC DNA]</scope>
</reference>